<dbReference type="SMART" id="SM00116">
    <property type="entry name" value="CBS"/>
    <property type="match status" value="2"/>
</dbReference>
<dbReference type="PANTHER" id="PTHR11911:SF111">
    <property type="entry name" value="INOSINE-5'-MONOPHOSPHATE DEHYDROGENASE"/>
    <property type="match status" value="1"/>
</dbReference>
<dbReference type="GO" id="GO:0006183">
    <property type="term" value="P:GTP biosynthetic process"/>
    <property type="evidence" value="ECO:0007669"/>
    <property type="project" value="TreeGrafter"/>
</dbReference>
<dbReference type="SUPFAM" id="SSF54631">
    <property type="entry name" value="CBS-domain pair"/>
    <property type="match status" value="1"/>
</dbReference>
<dbReference type="Proteomes" id="UP000604046">
    <property type="component" value="Unassembled WGS sequence"/>
</dbReference>
<evidence type="ECO:0000256" key="6">
    <source>
        <dbReference type="PROSITE-ProRule" id="PRU00703"/>
    </source>
</evidence>
<dbReference type="CDD" id="cd04601">
    <property type="entry name" value="CBS_pair_IMPDH"/>
    <property type="match status" value="1"/>
</dbReference>
<evidence type="ECO:0000256" key="4">
    <source>
        <dbReference type="ARBA" id="ARBA00023122"/>
    </source>
</evidence>
<dbReference type="GO" id="GO:0005737">
    <property type="term" value="C:cytoplasm"/>
    <property type="evidence" value="ECO:0007669"/>
    <property type="project" value="TreeGrafter"/>
</dbReference>
<keyword evidence="5" id="KW-0630">Potassium</keyword>
<dbReference type="GO" id="GO:0003938">
    <property type="term" value="F:IMP dehydrogenase activity"/>
    <property type="evidence" value="ECO:0007669"/>
    <property type="project" value="InterPro"/>
</dbReference>
<dbReference type="PIRSF" id="PIRSF000130">
    <property type="entry name" value="IMPDH"/>
    <property type="match status" value="1"/>
</dbReference>
<dbReference type="GO" id="GO:0046872">
    <property type="term" value="F:metal ion binding"/>
    <property type="evidence" value="ECO:0007669"/>
    <property type="project" value="UniProtKB-KW"/>
</dbReference>
<gene>
    <name evidence="8" type="ORF">SNAT2548_LOCUS8218</name>
</gene>
<dbReference type="AlphaFoldDB" id="A0A812KDY9"/>
<sequence>MAESGEGWSATEAFASGSHAWSLDDIVFLPGSGTEKVPNLSCRITKNMKLGRPVLSGPSQISEEGMAMALALEGGLGIIHRHMPVATQATKVRRVKQYHSGFILNPTCVAPKTTLQKARSIQAELGCSSLPVTENGRMGGRLVGLVTKRDLEGQQGNLLVASVMNRDVVFVQEPVTLKNACVHMQQAKVSKLPVLNKDMELVALLCRGDMKIAEQHPMASRDANRQLMVAAAVSAHESDGWERVKAMVEAGADVLSLDVDEGVDQYVVAFLKQMKDMFAGIDVIVGPVNCLRQATLLCEHGADAVRVGNAKGAEATTIFEISRSLRSTFGVPVIADVGVRDSGQILKALLLGANAVCLDTMLERCEEACGLHIFREGVRVRMEPHQGDRVVASGVPMTVVDRGSALTFLPFLFNQLRRSLQDLDIDSLGEISKALEQGKLRLEAQQPSFPDSWQAPKMYPIIAGGLHSIR</sequence>
<dbReference type="InterPro" id="IPR046342">
    <property type="entry name" value="CBS_dom_sf"/>
</dbReference>
<dbReference type="SUPFAM" id="SSF51412">
    <property type="entry name" value="Inosine monophosphate dehydrogenase (IMPDH)"/>
    <property type="match status" value="1"/>
</dbReference>
<dbReference type="Pfam" id="PF00478">
    <property type="entry name" value="IMPDH"/>
    <property type="match status" value="1"/>
</dbReference>
<keyword evidence="2" id="KW-0479">Metal-binding</keyword>
<dbReference type="OrthoDB" id="416622at2759"/>
<proteinExistence type="inferred from homology"/>
<evidence type="ECO:0000256" key="2">
    <source>
        <dbReference type="ARBA" id="ARBA00022723"/>
    </source>
</evidence>
<feature type="domain" description="CBS" evidence="7">
    <location>
        <begin position="102"/>
        <end position="162"/>
    </location>
</feature>
<comment type="caution">
    <text evidence="8">The sequence shown here is derived from an EMBL/GenBank/DDBJ whole genome shotgun (WGS) entry which is preliminary data.</text>
</comment>
<evidence type="ECO:0000259" key="7">
    <source>
        <dbReference type="PROSITE" id="PS51371"/>
    </source>
</evidence>
<dbReference type="EMBL" id="CAJNDS010000602">
    <property type="protein sequence ID" value="CAE7221892.1"/>
    <property type="molecule type" value="Genomic_DNA"/>
</dbReference>
<keyword evidence="9" id="KW-1185">Reference proteome</keyword>
<dbReference type="SMART" id="SM01240">
    <property type="entry name" value="IMPDH"/>
    <property type="match status" value="1"/>
</dbReference>
<dbReference type="Gene3D" id="3.20.20.70">
    <property type="entry name" value="Aldolase class I"/>
    <property type="match status" value="1"/>
</dbReference>
<comment type="similarity">
    <text evidence="1">Belongs to the IMPDH/GMPR family.</text>
</comment>
<feature type="binding site" description="in other chain" evidence="5">
    <location>
        <position position="312"/>
    </location>
    <ligand>
        <name>K(+)</name>
        <dbReference type="ChEBI" id="CHEBI:29103"/>
        <note>ligand shared between two tetrameric partners</note>
    </ligand>
</feature>
<keyword evidence="3" id="KW-0560">Oxidoreductase</keyword>
<protein>
    <recommendedName>
        <fullName evidence="7">CBS domain-containing protein</fullName>
    </recommendedName>
</protein>
<dbReference type="FunFam" id="3.20.20.70:FF:000424">
    <property type="entry name" value="Inosine-5'-monophosphate dehydrogenase 2"/>
    <property type="match status" value="1"/>
</dbReference>
<accession>A0A812KDY9</accession>
<evidence type="ECO:0000256" key="1">
    <source>
        <dbReference type="ARBA" id="ARBA00005502"/>
    </source>
</evidence>
<dbReference type="InterPro" id="IPR001093">
    <property type="entry name" value="IMP_DH_GMPRt"/>
</dbReference>
<keyword evidence="4 6" id="KW-0129">CBS domain</keyword>
<dbReference type="PANTHER" id="PTHR11911">
    <property type="entry name" value="INOSINE-5-MONOPHOSPHATE DEHYDROGENASE RELATED"/>
    <property type="match status" value="1"/>
</dbReference>
<evidence type="ECO:0000313" key="8">
    <source>
        <dbReference type="EMBL" id="CAE7221892.1"/>
    </source>
</evidence>
<evidence type="ECO:0000256" key="3">
    <source>
        <dbReference type="ARBA" id="ARBA00023002"/>
    </source>
</evidence>
<dbReference type="PROSITE" id="PS51371">
    <property type="entry name" value="CBS"/>
    <property type="match status" value="2"/>
</dbReference>
<dbReference type="InterPro" id="IPR013785">
    <property type="entry name" value="Aldolase_TIM"/>
</dbReference>
<feature type="domain" description="CBS" evidence="7">
    <location>
        <begin position="164"/>
        <end position="220"/>
    </location>
</feature>
<organism evidence="8 9">
    <name type="scientific">Symbiodinium natans</name>
    <dbReference type="NCBI Taxonomy" id="878477"/>
    <lineage>
        <taxon>Eukaryota</taxon>
        <taxon>Sar</taxon>
        <taxon>Alveolata</taxon>
        <taxon>Dinophyceae</taxon>
        <taxon>Suessiales</taxon>
        <taxon>Symbiodiniaceae</taxon>
        <taxon>Symbiodinium</taxon>
    </lineage>
</organism>
<dbReference type="Pfam" id="PF00571">
    <property type="entry name" value="CBS"/>
    <property type="match status" value="2"/>
</dbReference>
<evidence type="ECO:0000256" key="5">
    <source>
        <dbReference type="PIRSR" id="PIRSR000130-4"/>
    </source>
</evidence>
<dbReference type="InterPro" id="IPR005990">
    <property type="entry name" value="IMP_DH"/>
</dbReference>
<name>A0A812KDY9_9DINO</name>
<dbReference type="InterPro" id="IPR000644">
    <property type="entry name" value="CBS_dom"/>
</dbReference>
<evidence type="ECO:0000313" key="9">
    <source>
        <dbReference type="Proteomes" id="UP000604046"/>
    </source>
</evidence>
<reference evidence="8" key="1">
    <citation type="submission" date="2021-02" db="EMBL/GenBank/DDBJ databases">
        <authorList>
            <person name="Dougan E. K."/>
            <person name="Rhodes N."/>
            <person name="Thang M."/>
            <person name="Chan C."/>
        </authorList>
    </citation>
    <scope>NUCLEOTIDE SEQUENCE</scope>
</reference>